<keyword evidence="1 7" id="KW-0808">Transferase</keyword>
<dbReference type="GO" id="GO:0070034">
    <property type="term" value="F:telomerase RNA binding"/>
    <property type="evidence" value="ECO:0007669"/>
    <property type="project" value="TreeGrafter"/>
</dbReference>
<dbReference type="PANTHER" id="PTHR12066">
    <property type="entry name" value="TELOMERASE REVERSE TRANSCRIPTASE"/>
    <property type="match status" value="1"/>
</dbReference>
<dbReference type="InterPro" id="IPR003545">
    <property type="entry name" value="Telomerase_RT"/>
</dbReference>
<comment type="caution">
    <text evidence="10">The sequence shown here is derived from an EMBL/GenBank/DDBJ whole genome shotgun (WGS) entry which is preliminary data.</text>
</comment>
<keyword evidence="5 7" id="KW-0695">RNA-directed DNA polymerase</keyword>
<dbReference type="Gene3D" id="1.10.132.70">
    <property type="match status" value="1"/>
</dbReference>
<reference evidence="10" key="1">
    <citation type="submission" date="2021-10" db="EMBL/GenBank/DDBJ databases">
        <title>Tropical sea cucumber genome reveals ecological adaptation and Cuvierian tubules defense mechanism.</title>
        <authorList>
            <person name="Chen T."/>
        </authorList>
    </citation>
    <scope>NUCLEOTIDE SEQUENCE</scope>
    <source>
        <strain evidence="10">Nanhai2018</strain>
        <tissue evidence="10">Muscle</tissue>
    </source>
</reference>
<evidence type="ECO:0000256" key="8">
    <source>
        <dbReference type="SAM" id="MobiDB-lite"/>
    </source>
</evidence>
<dbReference type="Pfam" id="PF12009">
    <property type="entry name" value="Telomerase_RBD"/>
    <property type="match status" value="1"/>
</dbReference>
<keyword evidence="7" id="KW-0779">Telomere</keyword>
<sequence length="985" mass="111676">MKRIPQRLRKSKDLLKQLLINFKKTRLQVFHQKPVTEVGVTHHEMEEQADNHQHLLAPPESSSRSSTELTLVRESSMISKECISHLGKTDALNNEICPEKVALETDGRANEKDDVRGMESIENRLKESDRSESCQTLGGKIFTDTHFEMQTKANHIDVMEGQSVSLAESISQTGNTSALKKNMLPNILEGISYTGGQNSFVRETEIVNGSKDAKENSFEKLVTDDCSGSISSVLEGSIELFSSPESVGKVREGLAPHEMGVIAQSCSDSSFENIKKLDKHAECEFVRKHAFMATTDENKQAQLFQKCFVNFVKGRSSQQSSGSSADLDNKGCLEKDEMRETKRNSLHLLDTANQKELNKISDCQNVDVCVRESPLQQDVGNCGKDALMSSSSGNALNSGKVERDGTHFDGEIRRVQMSETEVVNLVGEDNEPFLEAQEKLENAVDLTIPGMESIQKTTEVDTILEQNIRPVLDKNSQTMRTRVFANILDSCDDVIMNEDEFVNEECQTKLESTDIVQPLGKNLKKMITAIAANNSDGCQDVIMNKDEFVKKDSQTKLKSCLGKLGIIDVCKTVVLEGNLLESCDDVEMDEGNFLCEIERDKDGEVKEPSNEVLHSEQSREKDSLPRNSSSSSKERRATIRNLRMQLKQKLRQKNNRRKNSVPKNFHSGKNRFSREREQHQCYHGNRRDIIKASRRKHRNVTHSDNRCLQKWSSVSRYGEKDSMQGRDKVQKSNGLLREPCHPENGTVRCFPCVQPKSSDESIQISLTDGNISGMEEEVESLASNLHIHAHSGKTGESVHDRKYLCHKPSASMKNVKWTVSRSKQRSIQWCHHSNSNLKSLHRKTQRLLKRQITRKKNRNVLSFQFGQDSPLAKGLSGGEVYISVRGLLKEIIPEQLWGSTANKNVFFKYLKLLLKLGRFEKLPLSLMTRSVKYSDCEWTRGTKEDWKRRPKTDRIKRKELMERLFEWLMTDLVVPLTRVVMGNIH</sequence>
<evidence type="ECO:0000256" key="6">
    <source>
        <dbReference type="ARBA" id="ARBA00048173"/>
    </source>
</evidence>
<dbReference type="SMART" id="SM00975">
    <property type="entry name" value="Telomerase_RBD"/>
    <property type="match status" value="1"/>
</dbReference>
<feature type="domain" description="Telomerase ribonucleoprotein complex - RNA-binding" evidence="9">
    <location>
        <begin position="878"/>
        <end position="985"/>
    </location>
</feature>
<dbReference type="EC" id="2.7.7.49" evidence="7"/>
<name>A0A9Q1BPR2_HOLLE</name>
<dbReference type="PANTHER" id="PTHR12066:SF0">
    <property type="entry name" value="TELOMERASE REVERSE TRANSCRIPTASE"/>
    <property type="match status" value="1"/>
</dbReference>
<keyword evidence="2 7" id="KW-0548">Nucleotidyltransferase</keyword>
<feature type="region of interest" description="Disordered" evidence="8">
    <location>
        <begin position="604"/>
        <end position="680"/>
    </location>
</feature>
<dbReference type="GO" id="GO:0007004">
    <property type="term" value="P:telomere maintenance via telomerase"/>
    <property type="evidence" value="ECO:0007669"/>
    <property type="project" value="TreeGrafter"/>
</dbReference>
<evidence type="ECO:0000256" key="1">
    <source>
        <dbReference type="ARBA" id="ARBA00022679"/>
    </source>
</evidence>
<evidence type="ECO:0000256" key="2">
    <source>
        <dbReference type="ARBA" id="ARBA00022695"/>
    </source>
</evidence>
<evidence type="ECO:0000256" key="3">
    <source>
        <dbReference type="ARBA" id="ARBA00022723"/>
    </source>
</evidence>
<keyword evidence="11" id="KW-1185">Reference proteome</keyword>
<evidence type="ECO:0000256" key="4">
    <source>
        <dbReference type="ARBA" id="ARBA00022842"/>
    </source>
</evidence>
<dbReference type="EMBL" id="JAIZAY010000013">
    <property type="protein sequence ID" value="KAJ8030602.1"/>
    <property type="molecule type" value="Genomic_DNA"/>
</dbReference>
<proteinExistence type="inferred from homology"/>
<dbReference type="AlphaFoldDB" id="A0A9Q1BPR2"/>
<comment type="subcellular location">
    <subcellularLocation>
        <location evidence="7">Nucleus</location>
    </subcellularLocation>
    <subcellularLocation>
        <location evidence="7">Chromosome</location>
        <location evidence="7">Telomere</location>
    </subcellularLocation>
</comment>
<dbReference type="Proteomes" id="UP001152320">
    <property type="component" value="Chromosome 13"/>
</dbReference>
<comment type="similarity">
    <text evidence="7">Belongs to the reverse transcriptase family. Telomerase subfamily.</text>
</comment>
<protein>
    <recommendedName>
        <fullName evidence="7">Telomerase reverse transcriptase</fullName>
        <ecNumber evidence="7">2.7.7.49</ecNumber>
    </recommendedName>
    <alternativeName>
        <fullName evidence="7">Telomerase catalytic subunit</fullName>
    </alternativeName>
</protein>
<dbReference type="GO" id="GO:0046872">
    <property type="term" value="F:metal ion binding"/>
    <property type="evidence" value="ECO:0007669"/>
    <property type="project" value="UniProtKB-KW"/>
</dbReference>
<evidence type="ECO:0000313" key="11">
    <source>
        <dbReference type="Proteomes" id="UP001152320"/>
    </source>
</evidence>
<dbReference type="GO" id="GO:0000333">
    <property type="term" value="C:telomerase catalytic core complex"/>
    <property type="evidence" value="ECO:0007669"/>
    <property type="project" value="TreeGrafter"/>
</dbReference>
<keyword evidence="3 7" id="KW-0479">Metal-binding</keyword>
<keyword evidence="4 7" id="KW-0460">Magnesium</keyword>
<comment type="function">
    <text evidence="7">Telomerase is a ribonucleoprotein enzyme essential for the replication of chromosome termini in most eukaryotes. It elongates telomeres. It is a reverse transcriptase that adds simple sequence repeats to chromosome ends by copying a template sequence within the RNA component of the enzyme.</text>
</comment>
<dbReference type="GO" id="GO:0042162">
    <property type="term" value="F:telomeric DNA binding"/>
    <property type="evidence" value="ECO:0007669"/>
    <property type="project" value="TreeGrafter"/>
</dbReference>
<gene>
    <name evidence="10" type="ORF">HOLleu_27061</name>
</gene>
<organism evidence="10 11">
    <name type="scientific">Holothuria leucospilota</name>
    <name type="common">Black long sea cucumber</name>
    <name type="synonym">Mertensiothuria leucospilota</name>
    <dbReference type="NCBI Taxonomy" id="206669"/>
    <lineage>
        <taxon>Eukaryota</taxon>
        <taxon>Metazoa</taxon>
        <taxon>Echinodermata</taxon>
        <taxon>Eleutherozoa</taxon>
        <taxon>Echinozoa</taxon>
        <taxon>Holothuroidea</taxon>
        <taxon>Aspidochirotacea</taxon>
        <taxon>Aspidochirotida</taxon>
        <taxon>Holothuriidae</taxon>
        <taxon>Holothuria</taxon>
    </lineage>
</organism>
<evidence type="ECO:0000313" key="10">
    <source>
        <dbReference type="EMBL" id="KAJ8030602.1"/>
    </source>
</evidence>
<dbReference type="GO" id="GO:0003720">
    <property type="term" value="F:telomerase activity"/>
    <property type="evidence" value="ECO:0007669"/>
    <property type="project" value="InterPro"/>
</dbReference>
<evidence type="ECO:0000256" key="7">
    <source>
        <dbReference type="RuleBase" id="RU365061"/>
    </source>
</evidence>
<evidence type="ECO:0000256" key="5">
    <source>
        <dbReference type="ARBA" id="ARBA00022918"/>
    </source>
</evidence>
<comment type="catalytic activity">
    <reaction evidence="6 7">
        <text>DNA(n) + a 2'-deoxyribonucleoside 5'-triphosphate = DNA(n+1) + diphosphate</text>
        <dbReference type="Rhea" id="RHEA:22508"/>
        <dbReference type="Rhea" id="RHEA-COMP:17339"/>
        <dbReference type="Rhea" id="RHEA-COMP:17340"/>
        <dbReference type="ChEBI" id="CHEBI:33019"/>
        <dbReference type="ChEBI" id="CHEBI:61560"/>
        <dbReference type="ChEBI" id="CHEBI:173112"/>
        <dbReference type="EC" id="2.7.7.49"/>
    </reaction>
</comment>
<dbReference type="InterPro" id="IPR021891">
    <property type="entry name" value="Telomerase_RBD"/>
</dbReference>
<accession>A0A9Q1BPR2</accession>
<keyword evidence="7" id="KW-0539">Nucleus</keyword>
<keyword evidence="7" id="KW-0158">Chromosome</keyword>
<dbReference type="GO" id="GO:0000781">
    <property type="term" value="C:chromosome, telomeric region"/>
    <property type="evidence" value="ECO:0007669"/>
    <property type="project" value="UniProtKB-SubCell"/>
</dbReference>
<feature type="compositionally biased region" description="Basic residues" evidence="8">
    <location>
        <begin position="646"/>
        <end position="671"/>
    </location>
</feature>
<feature type="compositionally biased region" description="Basic and acidic residues" evidence="8">
    <location>
        <begin position="604"/>
        <end position="624"/>
    </location>
</feature>
<evidence type="ECO:0000259" key="9">
    <source>
        <dbReference type="SMART" id="SM00975"/>
    </source>
</evidence>